<gene>
    <name evidence="1" type="ORF">M9458_018646</name>
</gene>
<sequence>ALHRPFGLDSTSLTEAVRWSSKENLLGAAESDPNLFVALYDFVASGDNTLSITK</sequence>
<evidence type="ECO:0000313" key="1">
    <source>
        <dbReference type="EMBL" id="KAL0186976.1"/>
    </source>
</evidence>
<accession>A0ABD0QP87</accession>
<protein>
    <submittedName>
        <fullName evidence="1">Uncharacterized protein</fullName>
    </submittedName>
</protein>
<comment type="caution">
    <text evidence="1">The sequence shown here is derived from an EMBL/GenBank/DDBJ whole genome shotgun (WGS) entry which is preliminary data.</text>
</comment>
<evidence type="ECO:0000313" key="2">
    <source>
        <dbReference type="Proteomes" id="UP001529510"/>
    </source>
</evidence>
<dbReference type="AlphaFoldDB" id="A0ABD0QP87"/>
<reference evidence="1 2" key="1">
    <citation type="submission" date="2024-05" db="EMBL/GenBank/DDBJ databases">
        <title>Genome sequencing and assembly of Indian major carp, Cirrhinus mrigala (Hamilton, 1822).</title>
        <authorList>
            <person name="Mohindra V."/>
            <person name="Chowdhury L.M."/>
            <person name="Lal K."/>
            <person name="Jena J.K."/>
        </authorList>
    </citation>
    <scope>NUCLEOTIDE SEQUENCE [LARGE SCALE GENOMIC DNA]</scope>
    <source>
        <strain evidence="1">CM1030</strain>
        <tissue evidence="1">Blood</tissue>
    </source>
</reference>
<feature type="non-terminal residue" evidence="1">
    <location>
        <position position="1"/>
    </location>
</feature>
<feature type="non-terminal residue" evidence="1">
    <location>
        <position position="54"/>
    </location>
</feature>
<organism evidence="1 2">
    <name type="scientific">Cirrhinus mrigala</name>
    <name type="common">Mrigala</name>
    <dbReference type="NCBI Taxonomy" id="683832"/>
    <lineage>
        <taxon>Eukaryota</taxon>
        <taxon>Metazoa</taxon>
        <taxon>Chordata</taxon>
        <taxon>Craniata</taxon>
        <taxon>Vertebrata</taxon>
        <taxon>Euteleostomi</taxon>
        <taxon>Actinopterygii</taxon>
        <taxon>Neopterygii</taxon>
        <taxon>Teleostei</taxon>
        <taxon>Ostariophysi</taxon>
        <taxon>Cypriniformes</taxon>
        <taxon>Cyprinidae</taxon>
        <taxon>Labeoninae</taxon>
        <taxon>Labeonini</taxon>
        <taxon>Cirrhinus</taxon>
    </lineage>
</organism>
<name>A0ABD0QP87_CIRMR</name>
<keyword evidence="2" id="KW-1185">Reference proteome</keyword>
<proteinExistence type="predicted"/>
<dbReference type="EMBL" id="JAMKFB020000008">
    <property type="protein sequence ID" value="KAL0186976.1"/>
    <property type="molecule type" value="Genomic_DNA"/>
</dbReference>
<dbReference type="Proteomes" id="UP001529510">
    <property type="component" value="Unassembled WGS sequence"/>
</dbReference>